<dbReference type="Gene3D" id="3.40.50.12240">
    <property type="match status" value="1"/>
</dbReference>
<organism evidence="4 5">
    <name type="scientific">Angiostrongylus cantonensis</name>
    <name type="common">Rat lungworm</name>
    <dbReference type="NCBI Taxonomy" id="6313"/>
    <lineage>
        <taxon>Eukaryota</taxon>
        <taxon>Metazoa</taxon>
        <taxon>Ecdysozoa</taxon>
        <taxon>Nematoda</taxon>
        <taxon>Chromadorea</taxon>
        <taxon>Rhabditida</taxon>
        <taxon>Rhabditina</taxon>
        <taxon>Rhabditomorpha</taxon>
        <taxon>Strongyloidea</taxon>
        <taxon>Metastrongylidae</taxon>
        <taxon>Angiostrongylus</taxon>
    </lineage>
</organism>
<dbReference type="PANTHER" id="PTHR43389:SF4">
    <property type="entry name" value="V-TYPE PROTON ATPASE SUBUNIT B"/>
    <property type="match status" value="1"/>
</dbReference>
<dbReference type="WBParaSite" id="ACAC_0000186301-mRNA-1">
    <property type="protein sequence ID" value="ACAC_0000186301-mRNA-1"/>
    <property type="gene ID" value="ACAC_0000186301"/>
</dbReference>
<dbReference type="Proteomes" id="UP000035642">
    <property type="component" value="Unassembled WGS sequence"/>
</dbReference>
<reference evidence="4" key="1">
    <citation type="submission" date="2012-09" db="EMBL/GenBank/DDBJ databases">
        <authorList>
            <person name="Martin A.A."/>
        </authorList>
    </citation>
    <scope>NUCLEOTIDE SEQUENCE</scope>
</reference>
<evidence type="ECO:0000256" key="1">
    <source>
        <dbReference type="ARBA" id="ARBA00022448"/>
    </source>
</evidence>
<dbReference type="CDD" id="cd18118">
    <property type="entry name" value="ATP-synt_V_A-type_beta_N"/>
    <property type="match status" value="1"/>
</dbReference>
<dbReference type="AlphaFoldDB" id="A0A0K0CWM4"/>
<sequence>MDSVRIPAAHHYDTHPRIAYQTVHSVSGPLIVVKGVKFPSFGEIVRITLKDGSQRIGQVLETRGHKAVVQVYEGTVGIDVKHTVCEFTGDVLRMPVSEDILGRTFNGSGKPIDKVFSLNFDQDQNRTLVAFGEHCSVIYNFSMILNIKVFTS</sequence>
<dbReference type="GO" id="GO:0046961">
    <property type="term" value="F:proton-transporting ATPase activity, rotational mechanism"/>
    <property type="evidence" value="ECO:0007669"/>
    <property type="project" value="TreeGrafter"/>
</dbReference>
<dbReference type="GO" id="GO:0007035">
    <property type="term" value="P:vacuolar acidification"/>
    <property type="evidence" value="ECO:0007669"/>
    <property type="project" value="TreeGrafter"/>
</dbReference>
<keyword evidence="1" id="KW-0813">Transport</keyword>
<dbReference type="InterPro" id="IPR022879">
    <property type="entry name" value="V-ATPase_su_B/beta"/>
</dbReference>
<evidence type="ECO:0000259" key="3">
    <source>
        <dbReference type="Pfam" id="PF02874"/>
    </source>
</evidence>
<evidence type="ECO:0000256" key="2">
    <source>
        <dbReference type="ARBA" id="ARBA00023065"/>
    </source>
</evidence>
<feature type="domain" description="ATPase F1/V1/A1 complex alpha/beta subunit N-terminal" evidence="3">
    <location>
        <begin position="23"/>
        <end position="89"/>
    </location>
</feature>
<name>A0A0K0CWM4_ANGCA</name>
<keyword evidence="2" id="KW-0406">Ion transport</keyword>
<evidence type="ECO:0000313" key="4">
    <source>
        <dbReference type="Proteomes" id="UP000035642"/>
    </source>
</evidence>
<dbReference type="PANTHER" id="PTHR43389">
    <property type="entry name" value="V-TYPE PROTON ATPASE SUBUNIT B"/>
    <property type="match status" value="1"/>
</dbReference>
<dbReference type="Pfam" id="PF02874">
    <property type="entry name" value="ATP-synt_ab_N"/>
    <property type="match status" value="1"/>
</dbReference>
<keyword evidence="4" id="KW-1185">Reference proteome</keyword>
<evidence type="ECO:0000313" key="5">
    <source>
        <dbReference type="WBParaSite" id="ACAC_0000186301-mRNA-1"/>
    </source>
</evidence>
<dbReference type="InterPro" id="IPR004100">
    <property type="entry name" value="ATPase_F1/V1/A1_a/bsu_N"/>
</dbReference>
<reference evidence="5" key="2">
    <citation type="submission" date="2017-02" db="UniProtKB">
        <authorList>
            <consortium name="WormBaseParasite"/>
        </authorList>
    </citation>
    <scope>IDENTIFICATION</scope>
</reference>
<dbReference type="GO" id="GO:0046034">
    <property type="term" value="P:ATP metabolic process"/>
    <property type="evidence" value="ECO:0007669"/>
    <property type="project" value="InterPro"/>
</dbReference>
<proteinExistence type="predicted"/>
<dbReference type="STRING" id="6313.A0A0K0CWM4"/>
<protein>
    <submittedName>
        <fullName evidence="5">ATP-synt_ab_N domain-containing protein</fullName>
    </submittedName>
</protein>
<accession>A0A0K0CWM4</accession>